<keyword evidence="1" id="KW-0812">Transmembrane</keyword>
<accession>A0ABX1SXA3</accession>
<protein>
    <submittedName>
        <fullName evidence="2">Alcohol dehydrogenase</fullName>
    </submittedName>
</protein>
<feature type="transmembrane region" description="Helical" evidence="1">
    <location>
        <begin position="9"/>
        <end position="27"/>
    </location>
</feature>
<evidence type="ECO:0000313" key="3">
    <source>
        <dbReference type="Proteomes" id="UP000553756"/>
    </source>
</evidence>
<gene>
    <name evidence="2" type="ORF">G1C94_0038</name>
</gene>
<feature type="transmembrane region" description="Helical" evidence="1">
    <location>
        <begin position="66"/>
        <end position="87"/>
    </location>
</feature>
<feature type="transmembrane region" description="Helical" evidence="1">
    <location>
        <begin position="107"/>
        <end position="124"/>
    </location>
</feature>
<organism evidence="2 3">
    <name type="scientific">Bifidobacterium panos</name>
    <dbReference type="NCBI Taxonomy" id="2675321"/>
    <lineage>
        <taxon>Bacteria</taxon>
        <taxon>Bacillati</taxon>
        <taxon>Actinomycetota</taxon>
        <taxon>Actinomycetes</taxon>
        <taxon>Bifidobacteriales</taxon>
        <taxon>Bifidobacteriaceae</taxon>
        <taxon>Bifidobacterium</taxon>
    </lineage>
</organism>
<keyword evidence="1" id="KW-1133">Transmembrane helix</keyword>
<keyword evidence="1" id="KW-0472">Membrane</keyword>
<evidence type="ECO:0000313" key="2">
    <source>
        <dbReference type="EMBL" id="NMN01417.1"/>
    </source>
</evidence>
<proteinExistence type="predicted"/>
<name>A0ABX1SXA3_9BIFI</name>
<sequence>MPWSHRQNVFVQVSVTVLAGAGSGFVGTLAHRMGASANIPYGLVLAFVILGLSAWCARARLGVSGLALHLIASSIVAWGLAIGGAAGDVLVPVGFTSAMPFFSRHAGYIWLYGLIAVQVVLLVLPRAWFVIPPRIDESPDTPADD</sequence>
<reference evidence="2 3" key="1">
    <citation type="submission" date="2020-02" db="EMBL/GenBank/DDBJ databases">
        <title>Characterization of phylogenetic diversity of novel bifidobacterial species isolated in Czech ZOOs.</title>
        <authorList>
            <person name="Lugli G.A."/>
            <person name="Vera N.B."/>
            <person name="Ventura M."/>
        </authorList>
    </citation>
    <scope>NUCLEOTIDE SEQUENCE [LARGE SCALE GENOMIC DNA]</scope>
    <source>
        <strain evidence="2 3">DSM 109963</strain>
    </source>
</reference>
<evidence type="ECO:0000256" key="1">
    <source>
        <dbReference type="SAM" id="Phobius"/>
    </source>
</evidence>
<feature type="transmembrane region" description="Helical" evidence="1">
    <location>
        <begin position="39"/>
        <end position="57"/>
    </location>
</feature>
<dbReference type="Proteomes" id="UP000553756">
    <property type="component" value="Unassembled WGS sequence"/>
</dbReference>
<keyword evidence="3" id="KW-1185">Reference proteome</keyword>
<comment type="caution">
    <text evidence="2">The sequence shown here is derived from an EMBL/GenBank/DDBJ whole genome shotgun (WGS) entry which is preliminary data.</text>
</comment>
<dbReference type="EMBL" id="JAAIIJ010000002">
    <property type="protein sequence ID" value="NMN01417.1"/>
    <property type="molecule type" value="Genomic_DNA"/>
</dbReference>